<comment type="caution">
    <text evidence="4">The sequence shown here is derived from an EMBL/GenBank/DDBJ whole genome shotgun (WGS) entry which is preliminary data.</text>
</comment>
<reference evidence="5 6" key="1">
    <citation type="journal article" date="2020" name="Cell Host Microbe">
        <title>Functional and Genomic Variation between Human-Derived Isolates of Lachnospiraceae Reveals Inter- and Intra-Species Diversity.</title>
        <authorList>
            <person name="Sorbara M.T."/>
            <person name="Littmann E.R."/>
            <person name="Fontana E."/>
            <person name="Moody T.U."/>
            <person name="Kohout C.E."/>
            <person name="Gjonbalaj M."/>
            <person name="Eaton V."/>
            <person name="Seok R."/>
            <person name="Leiner I.M."/>
            <person name="Pamer E.G."/>
        </authorList>
    </citation>
    <scope>NUCLEOTIDE SEQUENCE [LARGE SCALE GENOMIC DNA]</scope>
    <source>
        <strain evidence="5 6">MSK.1.17</strain>
    </source>
</reference>
<dbReference type="EMBL" id="JAAITT010000026">
    <property type="protein sequence ID" value="NSJ50443.1"/>
    <property type="molecule type" value="Genomic_DNA"/>
</dbReference>
<proteinExistence type="inferred from homology"/>
<dbReference type="GeneID" id="97205952"/>
<protein>
    <recommendedName>
        <fullName evidence="2">dTDP-4-dehydrorhamnose reductase</fullName>
        <ecNumber evidence="2">1.1.1.133</ecNumber>
    </recommendedName>
</protein>
<evidence type="ECO:0000313" key="6">
    <source>
        <dbReference type="Proteomes" id="UP000669239"/>
    </source>
</evidence>
<dbReference type="Proteomes" id="UP001299608">
    <property type="component" value="Unassembled WGS sequence"/>
</dbReference>
<evidence type="ECO:0000313" key="7">
    <source>
        <dbReference type="Proteomes" id="UP001299608"/>
    </source>
</evidence>
<evidence type="ECO:0000259" key="3">
    <source>
        <dbReference type="Pfam" id="PF04321"/>
    </source>
</evidence>
<dbReference type="Gene3D" id="3.40.50.720">
    <property type="entry name" value="NAD(P)-binding Rossmann-like Domain"/>
    <property type="match status" value="1"/>
</dbReference>
<accession>A0AAW5C6M8</accession>
<reference evidence="4" key="3">
    <citation type="submission" date="2022-01" db="EMBL/GenBank/DDBJ databases">
        <title>Collection of gut derived symbiotic bacterial strains cultured from healthy donors.</title>
        <authorList>
            <person name="Lin H."/>
            <person name="Kohout C."/>
            <person name="Waligurski E."/>
            <person name="Pamer E.G."/>
        </authorList>
    </citation>
    <scope>NUCLEOTIDE SEQUENCE</scope>
    <source>
        <strain evidence="4">DFI.6.55</strain>
    </source>
</reference>
<dbReference type="GO" id="GO:0048269">
    <property type="term" value="C:methionine adenosyltransferase complex"/>
    <property type="evidence" value="ECO:0007669"/>
    <property type="project" value="TreeGrafter"/>
</dbReference>
<dbReference type="AlphaFoldDB" id="A0AAW5C6M8"/>
<evidence type="ECO:0000313" key="4">
    <source>
        <dbReference type="EMBL" id="MCG4747743.1"/>
    </source>
</evidence>
<sequence>MKKRILITGANGFLGSRLSGYFKKMDGYETLGVSHRELEVSDSLAVSAFVKAIRPDYVLHCAGVSNTAACEEEPERSEQINVRGTSNMAKACRQSGSRMVFMSSDQIYNASDSMEPNREEGPHRPCSVYGRDKKRAEEAMLACLHDAVALRLTWMYDYPSSERPGGCGLLGSLLEAGREKRILKLPVHDYRGITYVWEIIRNMEAAMRLPGGVYNFGSQNSRSTFDTAALFLKEMTGNSDVSGWIERDTERFASCPRNLMIDTERIRRQGICIGDTWEGIRTCLSDYKVIPGQAG</sequence>
<name>A0AAW5C6M8_9FIRM</name>
<keyword evidence="2" id="KW-0560">Oxidoreductase</keyword>
<dbReference type="EMBL" id="JAKNGE010000028">
    <property type="protein sequence ID" value="MCG4747743.1"/>
    <property type="molecule type" value="Genomic_DNA"/>
</dbReference>
<dbReference type="EC" id="1.1.1.133" evidence="2"/>
<comment type="function">
    <text evidence="2">Catalyzes the reduction of dTDP-6-deoxy-L-lyxo-4-hexulose to yield dTDP-L-rhamnose.</text>
</comment>
<evidence type="ECO:0000256" key="2">
    <source>
        <dbReference type="RuleBase" id="RU364082"/>
    </source>
</evidence>
<dbReference type="PANTHER" id="PTHR10491:SF4">
    <property type="entry name" value="METHIONINE ADENOSYLTRANSFERASE 2 SUBUNIT BETA"/>
    <property type="match status" value="1"/>
</dbReference>
<reference evidence="5" key="2">
    <citation type="submission" date="2020-02" db="EMBL/GenBank/DDBJ databases">
        <authorList>
            <person name="Littmann E."/>
            <person name="Sorbara M."/>
        </authorList>
    </citation>
    <scope>NUCLEOTIDE SEQUENCE</scope>
    <source>
        <strain evidence="5">MSK.1.17</strain>
    </source>
</reference>
<dbReference type="SUPFAM" id="SSF51735">
    <property type="entry name" value="NAD(P)-binding Rossmann-fold domains"/>
    <property type="match status" value="1"/>
</dbReference>
<dbReference type="InterPro" id="IPR005913">
    <property type="entry name" value="dTDP_dehydrorham_reduct"/>
</dbReference>
<dbReference type="Pfam" id="PF04321">
    <property type="entry name" value="RmlD_sub_bind"/>
    <property type="match status" value="1"/>
</dbReference>
<keyword evidence="2" id="KW-0521">NADP</keyword>
<comment type="pathway">
    <text evidence="2">Carbohydrate biosynthesis; dTDP-L-rhamnose biosynthesis.</text>
</comment>
<dbReference type="GO" id="GO:0006556">
    <property type="term" value="P:S-adenosylmethionine biosynthetic process"/>
    <property type="evidence" value="ECO:0007669"/>
    <property type="project" value="TreeGrafter"/>
</dbReference>
<organism evidence="4 7">
    <name type="scientific">Enterocloster aldenensis</name>
    <dbReference type="NCBI Taxonomy" id="358742"/>
    <lineage>
        <taxon>Bacteria</taxon>
        <taxon>Bacillati</taxon>
        <taxon>Bacillota</taxon>
        <taxon>Clostridia</taxon>
        <taxon>Lachnospirales</taxon>
        <taxon>Lachnospiraceae</taxon>
        <taxon>Enterocloster</taxon>
    </lineage>
</organism>
<keyword evidence="6" id="KW-1185">Reference proteome</keyword>
<dbReference type="InterPro" id="IPR036291">
    <property type="entry name" value="NAD(P)-bd_dom_sf"/>
</dbReference>
<dbReference type="Proteomes" id="UP000669239">
    <property type="component" value="Unassembled WGS sequence"/>
</dbReference>
<dbReference type="RefSeq" id="WP_117560812.1">
    <property type="nucleotide sequence ID" value="NZ_BAABZL010000001.1"/>
</dbReference>
<dbReference type="PANTHER" id="PTHR10491">
    <property type="entry name" value="DTDP-4-DEHYDRORHAMNOSE REDUCTASE"/>
    <property type="match status" value="1"/>
</dbReference>
<feature type="domain" description="RmlD-like substrate binding" evidence="3">
    <location>
        <begin position="4"/>
        <end position="286"/>
    </location>
</feature>
<gene>
    <name evidence="5" type="ORF">G5B36_17290</name>
    <name evidence="4" type="ORF">L0N08_20135</name>
</gene>
<evidence type="ECO:0000256" key="1">
    <source>
        <dbReference type="ARBA" id="ARBA00010944"/>
    </source>
</evidence>
<comment type="similarity">
    <text evidence="1 2">Belongs to the dTDP-4-dehydrorhamnose reductase family.</text>
</comment>
<dbReference type="GO" id="GO:0048270">
    <property type="term" value="F:methionine adenosyltransferase regulator activity"/>
    <property type="evidence" value="ECO:0007669"/>
    <property type="project" value="TreeGrafter"/>
</dbReference>
<dbReference type="InterPro" id="IPR029903">
    <property type="entry name" value="RmlD-like-bd"/>
</dbReference>
<dbReference type="GO" id="GO:0008831">
    <property type="term" value="F:dTDP-4-dehydrorhamnose reductase activity"/>
    <property type="evidence" value="ECO:0007669"/>
    <property type="project" value="UniProtKB-EC"/>
</dbReference>
<evidence type="ECO:0000313" key="5">
    <source>
        <dbReference type="EMBL" id="NSJ50443.1"/>
    </source>
</evidence>